<evidence type="ECO:0000256" key="3">
    <source>
        <dbReference type="ARBA" id="ARBA00022448"/>
    </source>
</evidence>
<keyword evidence="7 8" id="KW-0924">Ammonia transport</keyword>
<keyword evidence="6 8" id="KW-0472">Membrane</keyword>
<protein>
    <recommendedName>
        <fullName evidence="8">Ammonium transporter</fullName>
    </recommendedName>
</protein>
<dbReference type="InterPro" id="IPR019879">
    <property type="entry name" value="Ammonium_transptr_marine"/>
</dbReference>
<evidence type="ECO:0000256" key="4">
    <source>
        <dbReference type="ARBA" id="ARBA00022692"/>
    </source>
</evidence>
<feature type="transmembrane region" description="Helical" evidence="8">
    <location>
        <begin position="213"/>
        <end position="230"/>
    </location>
</feature>
<feature type="domain" description="Ammonium transporter AmtB-like" evidence="9">
    <location>
        <begin position="16"/>
        <end position="409"/>
    </location>
</feature>
<dbReference type="PANTHER" id="PTHR11730:SF62">
    <property type="entry name" value="AMMONIUM TRANSPORTER SLL1017-RELATED"/>
    <property type="match status" value="1"/>
</dbReference>
<evidence type="ECO:0000313" key="10">
    <source>
        <dbReference type="EMBL" id="MET4756716.1"/>
    </source>
</evidence>
<dbReference type="EMBL" id="JBEWTB010000002">
    <property type="protein sequence ID" value="MET4756716.1"/>
    <property type="molecule type" value="Genomic_DNA"/>
</dbReference>
<evidence type="ECO:0000256" key="5">
    <source>
        <dbReference type="ARBA" id="ARBA00022989"/>
    </source>
</evidence>
<dbReference type="InterPro" id="IPR018047">
    <property type="entry name" value="Ammonium_transpt_CS"/>
</dbReference>
<dbReference type="NCBIfam" id="TIGR00836">
    <property type="entry name" value="amt"/>
    <property type="match status" value="1"/>
</dbReference>
<keyword evidence="5 8" id="KW-1133">Transmembrane helix</keyword>
<dbReference type="Proteomes" id="UP001549366">
    <property type="component" value="Unassembled WGS sequence"/>
</dbReference>
<evidence type="ECO:0000256" key="6">
    <source>
        <dbReference type="ARBA" id="ARBA00023136"/>
    </source>
</evidence>
<evidence type="ECO:0000256" key="7">
    <source>
        <dbReference type="ARBA" id="ARBA00023177"/>
    </source>
</evidence>
<feature type="transmembrane region" description="Helical" evidence="8">
    <location>
        <begin position="172"/>
        <end position="192"/>
    </location>
</feature>
<evidence type="ECO:0000313" key="11">
    <source>
        <dbReference type="Proteomes" id="UP001549366"/>
    </source>
</evidence>
<dbReference type="InterPro" id="IPR024041">
    <property type="entry name" value="NH4_transpt_AmtB-like_dom"/>
</dbReference>
<comment type="subcellular location">
    <subcellularLocation>
        <location evidence="8">Cell membrane</location>
        <topology evidence="8">Multi-pass membrane protein</topology>
    </subcellularLocation>
    <subcellularLocation>
        <location evidence="1">Membrane</location>
        <topology evidence="1">Multi-pass membrane protein</topology>
    </subcellularLocation>
</comment>
<feature type="transmembrane region" description="Helical" evidence="8">
    <location>
        <begin position="300"/>
        <end position="322"/>
    </location>
</feature>
<gene>
    <name evidence="10" type="ORF">V5J35_001908</name>
</gene>
<keyword evidence="11" id="KW-1185">Reference proteome</keyword>
<dbReference type="SUPFAM" id="SSF111352">
    <property type="entry name" value="Ammonium transporter"/>
    <property type="match status" value="1"/>
</dbReference>
<dbReference type="RefSeq" id="WP_354011032.1">
    <property type="nucleotide sequence ID" value="NZ_JBEWTA010000001.1"/>
</dbReference>
<organism evidence="10 11">
    <name type="scientific">Endozoicomonas lisbonensis</name>
    <dbReference type="NCBI Taxonomy" id="3120522"/>
    <lineage>
        <taxon>Bacteria</taxon>
        <taxon>Pseudomonadati</taxon>
        <taxon>Pseudomonadota</taxon>
        <taxon>Gammaproteobacteria</taxon>
        <taxon>Oceanospirillales</taxon>
        <taxon>Endozoicomonadaceae</taxon>
        <taxon>Endozoicomonas</taxon>
    </lineage>
</organism>
<reference evidence="10 11" key="1">
    <citation type="submission" date="2024-06" db="EMBL/GenBank/DDBJ databases">
        <title>Genomic Encyclopedia of Type Strains, Phase V (KMG-V): Genome sequencing to study the core and pangenomes of soil and plant-associated prokaryotes.</title>
        <authorList>
            <person name="Whitman W."/>
        </authorList>
    </citation>
    <scope>NUCLEOTIDE SEQUENCE [LARGE SCALE GENOMIC DNA]</scope>
    <source>
        <strain evidence="10 11">NE40</strain>
    </source>
</reference>
<sequence length="416" mass="43376">MENLAQVSYALDTFYFLMSGALVMWMAAGFAMLEAGLVRSKNTVEILTKNIALFAIACTMYLLCGYAIMYPGTNEGGILPVLGTLIGGENSVEAVTAGGDDAPYYSLRSDFFFQVVFVATAMSIVSGAVAERMKLWSFLLFAVFMTGFIYPVQGFWKWGGGFLNEAGFQDFAGSGVVHLAGASAALAGVLLLGARKGKYSKDGSINPMPGANLPLATLGTFILWLGWFGFNGGSQLKISDVENANAVAQIFVNTNAGATGGVIAALIVARLLFGKADLTMALNGALAGLVAITAEPLTPTALAATLIGAVGGSLVVFAIVALDKLRLDDPVGAISVHGIVGIWGLLAVPLTNGEATLGAQLLGIASIFAWVFGASLIVWGVVKAIIGLRITEEEEYEGADITECGMEAYPEFTGKQ</sequence>
<dbReference type="NCBIfam" id="TIGR03644">
    <property type="entry name" value="marine_trans_1"/>
    <property type="match status" value="1"/>
</dbReference>
<name>A0ABV2SG09_9GAMM</name>
<dbReference type="Pfam" id="PF00909">
    <property type="entry name" value="Ammonium_transp"/>
    <property type="match status" value="1"/>
</dbReference>
<feature type="transmembrane region" description="Helical" evidence="8">
    <location>
        <begin position="250"/>
        <end position="269"/>
    </location>
</feature>
<dbReference type="PANTHER" id="PTHR11730">
    <property type="entry name" value="AMMONIUM TRANSPORTER"/>
    <property type="match status" value="1"/>
</dbReference>
<dbReference type="InterPro" id="IPR001905">
    <property type="entry name" value="Ammonium_transpt"/>
</dbReference>
<evidence type="ECO:0000256" key="1">
    <source>
        <dbReference type="ARBA" id="ARBA00004141"/>
    </source>
</evidence>
<proteinExistence type="inferred from homology"/>
<feature type="transmembrane region" description="Helical" evidence="8">
    <location>
        <begin position="111"/>
        <end position="130"/>
    </location>
</feature>
<feature type="transmembrane region" description="Helical" evidence="8">
    <location>
        <begin position="334"/>
        <end position="351"/>
    </location>
</feature>
<feature type="transmembrane region" description="Helical" evidence="8">
    <location>
        <begin position="14"/>
        <end position="38"/>
    </location>
</feature>
<comment type="caution">
    <text evidence="10">The sequence shown here is derived from an EMBL/GenBank/DDBJ whole genome shotgun (WGS) entry which is preliminary data.</text>
</comment>
<feature type="transmembrane region" description="Helical" evidence="8">
    <location>
        <begin position="357"/>
        <end position="382"/>
    </location>
</feature>
<comment type="similarity">
    <text evidence="2 8">Belongs to the ammonia transporter channel (TC 1.A.11.2) family.</text>
</comment>
<feature type="transmembrane region" description="Helical" evidence="8">
    <location>
        <begin position="50"/>
        <end position="69"/>
    </location>
</feature>
<feature type="transmembrane region" description="Helical" evidence="8">
    <location>
        <begin position="135"/>
        <end position="152"/>
    </location>
</feature>
<dbReference type="PROSITE" id="PS01219">
    <property type="entry name" value="AMMONIUM_TRANSP"/>
    <property type="match status" value="1"/>
</dbReference>
<dbReference type="Gene3D" id="1.10.3430.10">
    <property type="entry name" value="Ammonium transporter AmtB like domains"/>
    <property type="match status" value="1"/>
</dbReference>
<evidence type="ECO:0000256" key="2">
    <source>
        <dbReference type="ARBA" id="ARBA00005887"/>
    </source>
</evidence>
<dbReference type="InterPro" id="IPR029020">
    <property type="entry name" value="Ammonium/urea_transptr"/>
</dbReference>
<keyword evidence="3 8" id="KW-0813">Transport</keyword>
<feature type="transmembrane region" description="Helical" evidence="8">
    <location>
        <begin position="276"/>
        <end position="294"/>
    </location>
</feature>
<keyword evidence="4 8" id="KW-0812">Transmembrane</keyword>
<evidence type="ECO:0000256" key="8">
    <source>
        <dbReference type="RuleBase" id="RU362002"/>
    </source>
</evidence>
<accession>A0ABV2SG09</accession>
<evidence type="ECO:0000259" key="9">
    <source>
        <dbReference type="Pfam" id="PF00909"/>
    </source>
</evidence>